<dbReference type="PANTHER" id="PTHR31111">
    <property type="entry name" value="BNAA05G37150D PROTEIN-RELATED"/>
    <property type="match status" value="1"/>
</dbReference>
<evidence type="ECO:0000313" key="4">
    <source>
        <dbReference type="Proteomes" id="UP000636709"/>
    </source>
</evidence>
<dbReference type="Proteomes" id="UP000636709">
    <property type="component" value="Unassembled WGS sequence"/>
</dbReference>
<dbReference type="SMART" id="SM00256">
    <property type="entry name" value="FBOX"/>
    <property type="match status" value="1"/>
</dbReference>
<protein>
    <recommendedName>
        <fullName evidence="1">F-box domain-containing protein</fullName>
    </recommendedName>
</protein>
<dbReference type="PANTHER" id="PTHR31111:SF136">
    <property type="entry name" value="F-BOX ASSOCIATED DOMAIN-CONTAINING PROTEIN"/>
    <property type="match status" value="1"/>
</dbReference>
<proteinExistence type="predicted"/>
<feature type="domain" description="F-box" evidence="1">
    <location>
        <begin position="22"/>
        <end position="62"/>
    </location>
</feature>
<dbReference type="Pfam" id="PF08268">
    <property type="entry name" value="FBA_3"/>
    <property type="match status" value="1"/>
</dbReference>
<dbReference type="EMBL" id="JACEFO010002479">
    <property type="protein sequence ID" value="KAF8658620.1"/>
    <property type="molecule type" value="Genomic_DNA"/>
</dbReference>
<dbReference type="OrthoDB" id="695600at2759"/>
<dbReference type="AlphaFoldDB" id="A0A835ALP3"/>
<dbReference type="CDD" id="cd22157">
    <property type="entry name" value="F-box_AtFBW1-like"/>
    <property type="match status" value="1"/>
</dbReference>
<dbReference type="Gene3D" id="1.20.1280.50">
    <property type="match status" value="1"/>
</dbReference>
<accession>A0A835ALP3</accession>
<dbReference type="EMBL" id="JACEFO010000564">
    <property type="protein sequence ID" value="KAF8765527.1"/>
    <property type="molecule type" value="Genomic_DNA"/>
</dbReference>
<reference evidence="2" key="1">
    <citation type="submission" date="2020-07" db="EMBL/GenBank/DDBJ databases">
        <title>Genome sequence and genetic diversity analysis of an under-domesticated orphan crop, white fonio (Digitaria exilis).</title>
        <authorList>
            <person name="Bennetzen J.L."/>
            <person name="Chen S."/>
            <person name="Ma X."/>
            <person name="Wang X."/>
            <person name="Yssel A.E.J."/>
            <person name="Chaluvadi S.R."/>
            <person name="Johnson M."/>
            <person name="Gangashetty P."/>
            <person name="Hamidou F."/>
            <person name="Sanogo M.D."/>
            <person name="Zwaenepoel A."/>
            <person name="Wallace J."/>
            <person name="Van De Peer Y."/>
            <person name="Van Deynze A."/>
        </authorList>
    </citation>
    <scope>NUCLEOTIDE SEQUENCE</scope>
    <source>
        <tissue evidence="2">Leaves</tissue>
    </source>
</reference>
<dbReference type="InterPro" id="IPR036047">
    <property type="entry name" value="F-box-like_dom_sf"/>
</dbReference>
<dbReference type="InterPro" id="IPR013187">
    <property type="entry name" value="F-box-assoc_dom_typ3"/>
</dbReference>
<gene>
    <name evidence="3" type="ORF">HU200_008467</name>
    <name evidence="2" type="ORF">HU200_059082</name>
</gene>
<comment type="caution">
    <text evidence="2">The sequence shown here is derived from an EMBL/GenBank/DDBJ whole genome shotgun (WGS) entry which is preliminary data.</text>
</comment>
<dbReference type="Pfam" id="PF00646">
    <property type="entry name" value="F-box"/>
    <property type="match status" value="1"/>
</dbReference>
<evidence type="ECO:0000313" key="2">
    <source>
        <dbReference type="EMBL" id="KAF8658620.1"/>
    </source>
</evidence>
<dbReference type="SUPFAM" id="SSF81383">
    <property type="entry name" value="F-box domain"/>
    <property type="match status" value="1"/>
</dbReference>
<evidence type="ECO:0000313" key="3">
    <source>
        <dbReference type="EMBL" id="KAF8765527.1"/>
    </source>
</evidence>
<evidence type="ECO:0000259" key="1">
    <source>
        <dbReference type="SMART" id="SM00256"/>
    </source>
</evidence>
<dbReference type="InterPro" id="IPR001810">
    <property type="entry name" value="F-box_dom"/>
</dbReference>
<sequence>MEDAILRQRQHGGGGGGGNASLPEHVIFDVLSWLPAKPLCRFRCVSKAWRALISDPAFVAAQRSRAGPLLIGVFHGPQKPIMHMPWYRDTLELRVMDMHGNVLRVVDDVDQTKLQRMRLGLVCLAHQVFDTGAAMDPATARALRIGGYLDDPAADDPMIQFSTFGRAMPSGMYKAVRIYDKFCQIATLEEGAGGGAELTWRQGPAAPFLPCCSSRCTPMEDGVYFLPCSIHCFVPGRNRVAAFDLETEEWKPVIQFPRATMWPTCLVELNGTLAMVESEEGLCQTNVWLLVDSEKSIWIKQHVIQMHKSWRIEPLEVLGDGRVLLMNLVEKQRQGSHRLTLRWILQLRDPNTGAHTDLVEMPREYKGQMALYRGSLLRCSSAF</sequence>
<keyword evidence="4" id="KW-1185">Reference proteome</keyword>
<name>A0A835ALP3_9POAL</name>
<organism evidence="2 4">
    <name type="scientific">Digitaria exilis</name>
    <dbReference type="NCBI Taxonomy" id="1010633"/>
    <lineage>
        <taxon>Eukaryota</taxon>
        <taxon>Viridiplantae</taxon>
        <taxon>Streptophyta</taxon>
        <taxon>Embryophyta</taxon>
        <taxon>Tracheophyta</taxon>
        <taxon>Spermatophyta</taxon>
        <taxon>Magnoliopsida</taxon>
        <taxon>Liliopsida</taxon>
        <taxon>Poales</taxon>
        <taxon>Poaceae</taxon>
        <taxon>PACMAD clade</taxon>
        <taxon>Panicoideae</taxon>
        <taxon>Panicodae</taxon>
        <taxon>Paniceae</taxon>
        <taxon>Anthephorinae</taxon>
        <taxon>Digitaria</taxon>
    </lineage>
</organism>